<reference evidence="2" key="2">
    <citation type="submission" date="2019-01" db="UniProtKB">
        <authorList>
            <consortium name="EnsemblPlants"/>
        </authorList>
    </citation>
    <scope>IDENTIFICATION</scope>
    <source>
        <strain evidence="2">cv. Heinz 1706</strain>
    </source>
</reference>
<keyword evidence="3" id="KW-1185">Reference proteome</keyword>
<protein>
    <recommendedName>
        <fullName evidence="1">Reverse transcriptase Ty1/copia-type domain-containing protein</fullName>
    </recommendedName>
</protein>
<dbReference type="PANTHER" id="PTHR11439:SF468">
    <property type="entry name" value="REVERSE TRANSCRIPTASE TY1_COPIA-TYPE DOMAIN-CONTAINING PROTEIN"/>
    <property type="match status" value="1"/>
</dbReference>
<dbReference type="InterPro" id="IPR043502">
    <property type="entry name" value="DNA/RNA_pol_sf"/>
</dbReference>
<evidence type="ECO:0000259" key="1">
    <source>
        <dbReference type="Pfam" id="PF07727"/>
    </source>
</evidence>
<dbReference type="Gramene" id="Solyc12g011217.1.1">
    <property type="protein sequence ID" value="Solyc12g011217.1.1"/>
    <property type="gene ID" value="Solyc12g011217.1"/>
</dbReference>
<evidence type="ECO:0000313" key="2">
    <source>
        <dbReference type="EnsemblPlants" id="Solyc12g011217.1.1"/>
    </source>
</evidence>
<dbReference type="PANTHER" id="PTHR11439">
    <property type="entry name" value="GAG-POL-RELATED RETROTRANSPOSON"/>
    <property type="match status" value="1"/>
</dbReference>
<evidence type="ECO:0000313" key="3">
    <source>
        <dbReference type="Proteomes" id="UP000004994"/>
    </source>
</evidence>
<dbReference type="AlphaFoldDB" id="A0A3Q7JSY3"/>
<dbReference type="Proteomes" id="UP000004994">
    <property type="component" value="Chromosome 12"/>
</dbReference>
<proteinExistence type="predicted"/>
<organism evidence="2">
    <name type="scientific">Solanum lycopersicum</name>
    <name type="common">Tomato</name>
    <name type="synonym">Lycopersicon esculentum</name>
    <dbReference type="NCBI Taxonomy" id="4081"/>
    <lineage>
        <taxon>Eukaryota</taxon>
        <taxon>Viridiplantae</taxon>
        <taxon>Streptophyta</taxon>
        <taxon>Embryophyta</taxon>
        <taxon>Tracheophyta</taxon>
        <taxon>Spermatophyta</taxon>
        <taxon>Magnoliopsida</taxon>
        <taxon>eudicotyledons</taxon>
        <taxon>Gunneridae</taxon>
        <taxon>Pentapetalae</taxon>
        <taxon>asterids</taxon>
        <taxon>lamiids</taxon>
        <taxon>Solanales</taxon>
        <taxon>Solanaceae</taxon>
        <taxon>Solanoideae</taxon>
        <taxon>Solaneae</taxon>
        <taxon>Solanum</taxon>
        <taxon>Solanum subgen. Lycopersicon</taxon>
    </lineage>
</organism>
<dbReference type="InParanoid" id="A0A3Q7JSY3"/>
<dbReference type="EnsemblPlants" id="Solyc12g011217.1.1">
    <property type="protein sequence ID" value="Solyc12g011217.1.1"/>
    <property type="gene ID" value="Solyc12g011217.1"/>
</dbReference>
<feature type="domain" description="Reverse transcriptase Ty1/copia-type" evidence="1">
    <location>
        <begin position="226"/>
        <end position="280"/>
    </location>
</feature>
<dbReference type="Pfam" id="PF07727">
    <property type="entry name" value="RVT_2"/>
    <property type="match status" value="1"/>
</dbReference>
<accession>A0A3Q7JSY3</accession>
<sequence length="418" mass="45915">MGMKAIAEGNDITTLWTARHTPKIQNKSLNAFCDHCHTKGHVKNDCFQLIGYPSWYKGKKKDGSNVQHNVPLVFKPEYDSRNAGPSYGNLSFSHNHNSAGEVHKSIGGNSQTGVGTHAHGYVGLHGSHNCSRSNITADMCAHGCGSTGPYNNGGAGINMAFIGNQLNHSNSNNSPTTNTAGIVNYSVIYNSSSHRWIVDTGATNHMSSTPDLLHETQLLPTTEFNKTHFKIKELGEMRYFLGLEIARNKDGIMVSQRKFALDLISDFGLAGTKPVSTPLEDTHEDVILSDPTGYQKLVGKPLYLTMTRPDISYAVQNLSQFMHKPKKSHMEGALRVIRYLKNAPGLGIMLTSKVCKQLSVYCDPDWATCPMTRRSVSGFVVKVGDSLISWKSKKQNTVSRSFAEAEYRSMANDVSEVV</sequence>
<dbReference type="STRING" id="4081.A0A3Q7JSY3"/>
<reference evidence="2" key="1">
    <citation type="journal article" date="2012" name="Nature">
        <title>The tomato genome sequence provides insights into fleshy fruit evolution.</title>
        <authorList>
            <consortium name="Tomato Genome Consortium"/>
        </authorList>
    </citation>
    <scope>NUCLEOTIDE SEQUENCE [LARGE SCALE GENOMIC DNA]</scope>
    <source>
        <strain evidence="2">cv. Heinz 1706</strain>
    </source>
</reference>
<dbReference type="InterPro" id="IPR013103">
    <property type="entry name" value="RVT_2"/>
</dbReference>
<dbReference type="SUPFAM" id="SSF56672">
    <property type="entry name" value="DNA/RNA polymerases"/>
    <property type="match status" value="1"/>
</dbReference>
<name>A0A3Q7JSY3_SOLLC</name>
<dbReference type="CDD" id="cd09272">
    <property type="entry name" value="RNase_HI_RT_Ty1"/>
    <property type="match status" value="1"/>
</dbReference>